<proteinExistence type="predicted"/>
<dbReference type="AlphaFoldDB" id="A0A6J4MJV8"/>
<dbReference type="EMBL" id="CADCTR010002584">
    <property type="protein sequence ID" value="CAA9361430.1"/>
    <property type="molecule type" value="Genomic_DNA"/>
</dbReference>
<name>A0A6J4MJV8_9CHLR</name>
<reference evidence="1" key="1">
    <citation type="submission" date="2020-02" db="EMBL/GenBank/DDBJ databases">
        <authorList>
            <person name="Meier V. D."/>
        </authorList>
    </citation>
    <scope>NUCLEOTIDE SEQUENCE</scope>
    <source>
        <strain evidence="1">AVDCRST_MAG93</strain>
    </source>
</reference>
<evidence type="ECO:0000313" key="1">
    <source>
        <dbReference type="EMBL" id="CAA9361430.1"/>
    </source>
</evidence>
<accession>A0A6J4MJV8</accession>
<organism evidence="1">
    <name type="scientific">uncultured Chloroflexia bacterium</name>
    <dbReference type="NCBI Taxonomy" id="1672391"/>
    <lineage>
        <taxon>Bacteria</taxon>
        <taxon>Bacillati</taxon>
        <taxon>Chloroflexota</taxon>
        <taxon>Chloroflexia</taxon>
        <taxon>environmental samples</taxon>
    </lineage>
</organism>
<gene>
    <name evidence="1" type="ORF">AVDCRST_MAG93-7680</name>
</gene>
<protein>
    <submittedName>
        <fullName evidence="1">Uncharacterized protein</fullName>
    </submittedName>
</protein>
<sequence length="134" mass="14879">MLSPWVYSICRDRLRHWPHVMPLPIIDIPWGVSELRLNGHPVPGEAVLEIMSRSNKRILAAITVPSGSPMHQTARQAVLANDFEVTLEGEAHEPLEDAVYTFTARGQLVNGRVGRDVKADFSFTAFVAPPRRAG</sequence>